<dbReference type="EMBL" id="BMHE01000011">
    <property type="protein sequence ID" value="GFZ79867.1"/>
    <property type="molecule type" value="Genomic_DNA"/>
</dbReference>
<gene>
    <name evidence="1" type="ORF">GCM10008018_26790</name>
</gene>
<comment type="caution">
    <text evidence="1">The sequence shown here is derived from an EMBL/GenBank/DDBJ whole genome shotgun (WGS) entry which is preliminary data.</text>
</comment>
<proteinExistence type="predicted"/>
<reference evidence="2" key="1">
    <citation type="journal article" date="2019" name="Int. J. Syst. Evol. Microbiol.">
        <title>The Global Catalogue of Microorganisms (GCM) 10K type strain sequencing project: providing services to taxonomists for standard genome sequencing and annotation.</title>
        <authorList>
            <consortium name="The Broad Institute Genomics Platform"/>
            <consortium name="The Broad Institute Genome Sequencing Center for Infectious Disease"/>
            <person name="Wu L."/>
            <person name="Ma J."/>
        </authorList>
    </citation>
    <scope>NUCLEOTIDE SEQUENCE [LARGE SCALE GENOMIC DNA]</scope>
    <source>
        <strain evidence="2">CGMCC 1.15043</strain>
    </source>
</reference>
<organism evidence="1 2">
    <name type="scientific">Paenibacillus marchantiophytorum</name>
    <dbReference type="NCBI Taxonomy" id="1619310"/>
    <lineage>
        <taxon>Bacteria</taxon>
        <taxon>Bacillati</taxon>
        <taxon>Bacillota</taxon>
        <taxon>Bacilli</taxon>
        <taxon>Bacillales</taxon>
        <taxon>Paenibacillaceae</taxon>
        <taxon>Paenibacillus</taxon>
    </lineage>
</organism>
<dbReference type="Proteomes" id="UP000615455">
    <property type="component" value="Unassembled WGS sequence"/>
</dbReference>
<protein>
    <submittedName>
        <fullName evidence="1">Uncharacterized protein</fullName>
    </submittedName>
</protein>
<evidence type="ECO:0000313" key="2">
    <source>
        <dbReference type="Proteomes" id="UP000615455"/>
    </source>
</evidence>
<accession>A0ABQ1ENG1</accession>
<evidence type="ECO:0000313" key="1">
    <source>
        <dbReference type="EMBL" id="GFZ79867.1"/>
    </source>
</evidence>
<sequence length="47" mass="5227">MLAKQPEEIIHVGDADFGADFPQGKVGVLQQISRLLDANSIHILERR</sequence>
<keyword evidence="2" id="KW-1185">Reference proteome</keyword>
<name>A0ABQ1ENG1_9BACL</name>